<evidence type="ECO:0000313" key="1">
    <source>
        <dbReference type="EMBL" id="THU39713.1"/>
    </source>
</evidence>
<dbReference type="EMBL" id="STFF01000003">
    <property type="protein sequence ID" value="THU39713.1"/>
    <property type="molecule type" value="Genomic_DNA"/>
</dbReference>
<organism evidence="1 2">
    <name type="scientific">Niastella caeni</name>
    <dbReference type="NCBI Taxonomy" id="2569763"/>
    <lineage>
        <taxon>Bacteria</taxon>
        <taxon>Pseudomonadati</taxon>
        <taxon>Bacteroidota</taxon>
        <taxon>Chitinophagia</taxon>
        <taxon>Chitinophagales</taxon>
        <taxon>Chitinophagaceae</taxon>
        <taxon>Niastella</taxon>
    </lineage>
</organism>
<gene>
    <name evidence="1" type="ORF">FAM09_14550</name>
</gene>
<dbReference type="AlphaFoldDB" id="A0A4S8HVN6"/>
<reference evidence="1 2" key="1">
    <citation type="submission" date="2019-04" db="EMBL/GenBank/DDBJ databases">
        <title>Niastella caeni sp. nov., isolated from activated sludge.</title>
        <authorList>
            <person name="Sheng M."/>
        </authorList>
    </citation>
    <scope>NUCLEOTIDE SEQUENCE [LARGE SCALE GENOMIC DNA]</scope>
    <source>
        <strain evidence="1 2">HX-2-15</strain>
    </source>
</reference>
<proteinExistence type="predicted"/>
<dbReference type="RefSeq" id="WP_136577845.1">
    <property type="nucleotide sequence ID" value="NZ_STFF01000003.1"/>
</dbReference>
<dbReference type="InterPro" id="IPR036567">
    <property type="entry name" value="RHF-like"/>
</dbReference>
<dbReference type="OrthoDB" id="9808702at2"/>
<keyword evidence="2" id="KW-1185">Reference proteome</keyword>
<sequence length="117" mass="13144">MAFRFESMIIEIHAPHSEVNESLLKPVKEKVLSFSHLIKDVVKAEIILRDDDAASPQENKVCEIRLTLYGDTLFVHRRSASFDESACAAVNELEKAVHEQAKLQQGLPDQITSTVKV</sequence>
<name>A0A4S8HVN6_9BACT</name>
<evidence type="ECO:0000313" key="2">
    <source>
        <dbReference type="Proteomes" id="UP000306918"/>
    </source>
</evidence>
<dbReference type="Gene3D" id="3.30.160.100">
    <property type="entry name" value="Ribosome hibernation promotion factor-like"/>
    <property type="match status" value="1"/>
</dbReference>
<accession>A0A4S8HVN6</accession>
<dbReference type="Pfam" id="PF02482">
    <property type="entry name" value="Ribosomal_S30AE"/>
    <property type="match status" value="1"/>
</dbReference>
<protein>
    <submittedName>
        <fullName evidence="1">HPF/RaiA family ribosome-associated protein</fullName>
    </submittedName>
</protein>
<dbReference type="InterPro" id="IPR003489">
    <property type="entry name" value="RHF/RaiA"/>
</dbReference>
<dbReference type="SUPFAM" id="SSF69754">
    <property type="entry name" value="Ribosome binding protein Y (YfiA homologue)"/>
    <property type="match status" value="1"/>
</dbReference>
<comment type="caution">
    <text evidence="1">The sequence shown here is derived from an EMBL/GenBank/DDBJ whole genome shotgun (WGS) entry which is preliminary data.</text>
</comment>
<dbReference type="Proteomes" id="UP000306918">
    <property type="component" value="Unassembled WGS sequence"/>
</dbReference>